<dbReference type="PROSITE" id="PS01066">
    <property type="entry name" value="UPP_SYNTHASE"/>
    <property type="match status" value="1"/>
</dbReference>
<feature type="binding site" evidence="2">
    <location>
        <begin position="80"/>
        <end position="82"/>
    </location>
    <ligand>
        <name>substrate</name>
    </ligand>
</feature>
<dbReference type="Proteomes" id="UP000598633">
    <property type="component" value="Unassembled WGS sequence"/>
</dbReference>
<feature type="binding site" evidence="2">
    <location>
        <position position="52"/>
    </location>
    <ligand>
        <name>substrate</name>
    </ligand>
</feature>
<dbReference type="AlphaFoldDB" id="A0A8J6Y0E9"/>
<feature type="binding site" evidence="2">
    <location>
        <position position="222"/>
    </location>
    <ligand>
        <name>Mg(2+)</name>
        <dbReference type="ChEBI" id="CHEBI:18420"/>
    </ligand>
</feature>
<feature type="binding site" evidence="2">
    <location>
        <position position="40"/>
    </location>
    <ligand>
        <name>substrate</name>
    </ligand>
</feature>
<feature type="active site" evidence="2">
    <location>
        <position position="35"/>
    </location>
</feature>
<dbReference type="PANTHER" id="PTHR10291">
    <property type="entry name" value="DEHYDRODOLICHYL DIPHOSPHATE SYNTHASE FAMILY MEMBER"/>
    <property type="match status" value="1"/>
</dbReference>
<dbReference type="InterPro" id="IPR018520">
    <property type="entry name" value="UPP_synth-like_CS"/>
</dbReference>
<dbReference type="NCBIfam" id="NF011405">
    <property type="entry name" value="PRK14830.1"/>
    <property type="match status" value="1"/>
</dbReference>
<feature type="binding site" evidence="2">
    <location>
        <position position="84"/>
    </location>
    <ligand>
        <name>substrate</name>
    </ligand>
</feature>
<reference evidence="3 4" key="1">
    <citation type="submission" date="2020-08" db="EMBL/GenBank/DDBJ databases">
        <title>Acidobacteriota in marine sediments use diverse sulfur dissimilation pathways.</title>
        <authorList>
            <person name="Wasmund K."/>
        </authorList>
    </citation>
    <scope>NUCLEOTIDE SEQUENCE [LARGE SCALE GENOMIC DNA]</scope>
    <source>
        <strain evidence="3">MAG AM3-A</strain>
    </source>
</reference>
<organism evidence="3 4">
    <name type="scientific">Candidatus Sulfomarinibacter kjeldsenii</name>
    <dbReference type="NCBI Taxonomy" id="2885994"/>
    <lineage>
        <taxon>Bacteria</taxon>
        <taxon>Pseudomonadati</taxon>
        <taxon>Acidobacteriota</taxon>
        <taxon>Thermoanaerobaculia</taxon>
        <taxon>Thermoanaerobaculales</taxon>
        <taxon>Candidatus Sulfomarinibacteraceae</taxon>
        <taxon>Candidatus Sulfomarinibacter</taxon>
    </lineage>
</organism>
<sequence>MQLLDEIAEPGTREREILERIDPDRMPRHVAIIMDGNGRWAKARSLPRVEGHRAGIRSVRETVETAARLGFEVITLYAFSTENWKRPRHEVLTLMGLLKEYIKRELKTLRANNLRFRPIGRIDQFDKSVQKELQRAVDGTADCTGTLVQIALNYSGRQELTDVIRAGVTEGVNGTLHPDGVNEEWINDHLMTSGCPDPDLLIRTSGEQRISNFLLWQVAYAEIYFCPVLWPDFTTADLLAAVLEFQQRERRFGGLAPDGNVFTPAGESGATT</sequence>
<feature type="binding site" evidence="2">
    <location>
        <position position="203"/>
    </location>
    <ligand>
        <name>substrate</name>
    </ligand>
</feature>
<dbReference type="Pfam" id="PF01255">
    <property type="entry name" value="Prenyltransf"/>
    <property type="match status" value="1"/>
</dbReference>
<dbReference type="EMBL" id="JACXWA010000062">
    <property type="protein sequence ID" value="MBD3870446.1"/>
    <property type="molecule type" value="Genomic_DNA"/>
</dbReference>
<keyword evidence="2" id="KW-0460">Magnesium</keyword>
<dbReference type="Gene3D" id="3.40.1180.10">
    <property type="entry name" value="Decaprenyl diphosphate synthase-like"/>
    <property type="match status" value="1"/>
</dbReference>
<feature type="active site" description="Proton acceptor" evidence="2">
    <location>
        <position position="83"/>
    </location>
</feature>
<gene>
    <name evidence="3" type="ORF">IFJ97_03690</name>
</gene>
<feature type="binding site" evidence="2">
    <location>
        <begin position="209"/>
        <end position="211"/>
    </location>
    <ligand>
        <name>substrate</name>
    </ligand>
</feature>
<feature type="binding site" evidence="2">
    <location>
        <begin position="36"/>
        <end position="39"/>
    </location>
    <ligand>
        <name>substrate</name>
    </ligand>
</feature>
<comment type="function">
    <text evidence="2">Catalyzes the condensation of isopentenyl diphosphate (IPP) with allylic pyrophosphates generating different type of terpenoids.</text>
</comment>
<dbReference type="GO" id="GO:0016094">
    <property type="term" value="P:polyprenol biosynthetic process"/>
    <property type="evidence" value="ECO:0007669"/>
    <property type="project" value="TreeGrafter"/>
</dbReference>
<dbReference type="InterPro" id="IPR036424">
    <property type="entry name" value="UPP_synth-like_sf"/>
</dbReference>
<dbReference type="SUPFAM" id="SSF64005">
    <property type="entry name" value="Undecaprenyl diphosphate synthase"/>
    <property type="match status" value="1"/>
</dbReference>
<dbReference type="HAMAP" id="MF_01139">
    <property type="entry name" value="ISPT"/>
    <property type="match status" value="1"/>
</dbReference>
<accession>A0A8J6Y0E9</accession>
<evidence type="ECO:0000256" key="2">
    <source>
        <dbReference type="HAMAP-Rule" id="MF_01139"/>
    </source>
</evidence>
<comment type="subunit">
    <text evidence="2">Homodimer.</text>
</comment>
<comment type="cofactor">
    <cofactor evidence="2">
        <name>Mg(2+)</name>
        <dbReference type="ChEBI" id="CHEBI:18420"/>
    </cofactor>
    <text evidence="2">Binds 2 magnesium ions per subunit.</text>
</comment>
<comment type="caution">
    <text evidence="3">The sequence shown here is derived from an EMBL/GenBank/DDBJ whole genome shotgun (WGS) entry which is preliminary data.</text>
</comment>
<name>A0A8J6Y0E9_9BACT</name>
<evidence type="ECO:0000313" key="4">
    <source>
        <dbReference type="Proteomes" id="UP000598633"/>
    </source>
</evidence>
<feature type="binding site" evidence="2">
    <location>
        <position position="35"/>
    </location>
    <ligand>
        <name>Mg(2+)</name>
        <dbReference type="ChEBI" id="CHEBI:18420"/>
    </ligand>
</feature>
<evidence type="ECO:0000256" key="1">
    <source>
        <dbReference type="ARBA" id="ARBA00022679"/>
    </source>
</evidence>
<dbReference type="CDD" id="cd00475">
    <property type="entry name" value="Cis_IPPS"/>
    <property type="match status" value="1"/>
</dbReference>
<dbReference type="EC" id="2.5.1.-" evidence="2"/>
<feature type="binding site" evidence="2">
    <location>
        <position position="86"/>
    </location>
    <ligand>
        <name>substrate</name>
    </ligand>
</feature>
<keyword evidence="2" id="KW-0479">Metal-binding</keyword>
<protein>
    <recommendedName>
        <fullName evidence="2">Isoprenyl transferase</fullName>
        <ecNumber evidence="2">2.5.1.-</ecNumber>
    </recommendedName>
</protein>
<feature type="binding site" evidence="2">
    <location>
        <position position="48"/>
    </location>
    <ligand>
        <name>substrate</name>
    </ligand>
</feature>
<evidence type="ECO:0000313" key="3">
    <source>
        <dbReference type="EMBL" id="MBD3870446.1"/>
    </source>
</evidence>
<proteinExistence type="inferred from homology"/>
<comment type="similarity">
    <text evidence="2">Belongs to the UPP synthase family.</text>
</comment>
<dbReference type="InterPro" id="IPR001441">
    <property type="entry name" value="UPP_synth-like"/>
</dbReference>
<dbReference type="PANTHER" id="PTHR10291:SF0">
    <property type="entry name" value="DEHYDRODOLICHYL DIPHOSPHATE SYNTHASE 2"/>
    <property type="match status" value="1"/>
</dbReference>
<dbReference type="GO" id="GO:0000287">
    <property type="term" value="F:magnesium ion binding"/>
    <property type="evidence" value="ECO:0007669"/>
    <property type="project" value="UniProtKB-UniRule"/>
</dbReference>
<dbReference type="GO" id="GO:0045547">
    <property type="term" value="F:ditrans,polycis-polyprenyl diphosphate synthase [(2E,6E)-farnesyl diphosphate specific] activity"/>
    <property type="evidence" value="ECO:0007669"/>
    <property type="project" value="TreeGrafter"/>
</dbReference>
<keyword evidence="1 2" id="KW-0808">Transferase</keyword>
<dbReference type="NCBIfam" id="TIGR00055">
    <property type="entry name" value="uppS"/>
    <property type="match status" value="1"/>
</dbReference>
<dbReference type="FunFam" id="3.40.1180.10:FF:000001">
    <property type="entry name" value="(2E,6E)-farnesyl-diphosphate-specific ditrans,polycis-undecaprenyl-diphosphate synthase"/>
    <property type="match status" value="1"/>
</dbReference>